<protein>
    <submittedName>
        <fullName evidence="5">Ankyrin repeat and SOCS box protein 15</fullName>
    </submittedName>
</protein>
<dbReference type="EMBL" id="BLAL01000285">
    <property type="protein sequence ID" value="GET00076.1"/>
    <property type="molecule type" value="Genomic_DNA"/>
</dbReference>
<dbReference type="Proteomes" id="UP000247702">
    <property type="component" value="Unassembled WGS sequence"/>
</dbReference>
<evidence type="ECO:0000313" key="4">
    <source>
        <dbReference type="EMBL" id="GBC05849.1"/>
    </source>
</evidence>
<name>A0A2Z6SIW7_9GLOM</name>
<evidence type="ECO:0000313" key="5">
    <source>
        <dbReference type="EMBL" id="GET00076.1"/>
    </source>
</evidence>
<dbReference type="InterPro" id="IPR002110">
    <property type="entry name" value="Ankyrin_rpt"/>
</dbReference>
<dbReference type="PROSITE" id="PS50088">
    <property type="entry name" value="ANK_REPEAT"/>
    <property type="match status" value="1"/>
</dbReference>
<dbReference type="InterPro" id="IPR036770">
    <property type="entry name" value="Ankyrin_rpt-contain_sf"/>
</dbReference>
<evidence type="ECO:0000256" key="2">
    <source>
        <dbReference type="SAM" id="MobiDB-lite"/>
    </source>
</evidence>
<feature type="repeat" description="ANK" evidence="1">
    <location>
        <begin position="350"/>
        <end position="382"/>
    </location>
</feature>
<keyword evidence="1" id="KW-0040">ANK repeat</keyword>
<feature type="compositionally biased region" description="Basic and acidic residues" evidence="2">
    <location>
        <begin position="426"/>
        <end position="439"/>
    </location>
</feature>
<evidence type="ECO:0000313" key="3">
    <source>
        <dbReference type="EMBL" id="GBB93730.1"/>
    </source>
</evidence>
<evidence type="ECO:0000313" key="6">
    <source>
        <dbReference type="Proteomes" id="UP000247702"/>
    </source>
</evidence>
<evidence type="ECO:0000256" key="1">
    <source>
        <dbReference type="PROSITE-ProRule" id="PRU00023"/>
    </source>
</evidence>
<dbReference type="PROSITE" id="PS50297">
    <property type="entry name" value="ANK_REP_REGION"/>
    <property type="match status" value="1"/>
</dbReference>
<dbReference type="EMBL" id="BEXD01001358">
    <property type="protein sequence ID" value="GBB93730.1"/>
    <property type="molecule type" value="Genomic_DNA"/>
</dbReference>
<reference evidence="4 6" key="1">
    <citation type="submission" date="2017-11" db="EMBL/GenBank/DDBJ databases">
        <title>The genome of Rhizophagus clarus HR1 reveals common genetic basis of auxotrophy among arbuscular mycorrhizal fungi.</title>
        <authorList>
            <person name="Kobayashi Y."/>
        </authorList>
    </citation>
    <scope>NUCLEOTIDE SEQUENCE [LARGE SCALE GENOMIC DNA]</scope>
    <source>
        <strain evidence="4 6">HR1</strain>
    </source>
</reference>
<dbReference type="EMBL" id="BEXD01004034">
    <property type="protein sequence ID" value="GBC05849.1"/>
    <property type="molecule type" value="Genomic_DNA"/>
</dbReference>
<sequence length="458" mass="52139">MTQTDNSSSKDDLNNKMNNLTIQNNHNKSLTLQTIIPELVECILIHLPHPYEISLVCRLFHEIVSKSTSFKRRWLRFWLNPNLPDAFLPKYSDLCQAIKTKTPFYILIQIIDLQKLYNKPLASSSTGGSVTKLLDEAYNHEERDKLIPFLISRGLEIEKYIKDHSSKDFQLTGGIYSEKKLEKDYLSSLIIATKKSKTFKEKLLSSKNFFSDTDLAFAIVLHERLDVATVVSVNIQHTLDILEESVDRQYTAGIAWAFKQGVNEIQKQKPLYLRLCIDKADVESARQIIESGANINISPSAHTEELKIYGSTSLLEFCIQCYFANGNDNKQARKEMIELFLKSGADPNADNGRPLQLCVTNHDYEILELLLEYGADVNCDGKFAIRIATEMGYKDMAKKLYRISNPTGEVVKGMVRRMSLLGRRRSNSESDANKSDQSQRKKSKLRNINTHKKGASRG</sequence>
<proteinExistence type="predicted"/>
<dbReference type="Pfam" id="PF12796">
    <property type="entry name" value="Ank_2"/>
    <property type="match status" value="1"/>
</dbReference>
<dbReference type="SUPFAM" id="SSF48403">
    <property type="entry name" value="Ankyrin repeat"/>
    <property type="match status" value="1"/>
</dbReference>
<dbReference type="AlphaFoldDB" id="A0A2Z6SIW7"/>
<dbReference type="SMART" id="SM00248">
    <property type="entry name" value="ANK"/>
    <property type="match status" value="3"/>
</dbReference>
<dbReference type="Gene3D" id="1.25.40.20">
    <property type="entry name" value="Ankyrin repeat-containing domain"/>
    <property type="match status" value="1"/>
</dbReference>
<accession>A0A2Z6SIW7</accession>
<feature type="compositionally biased region" description="Basic residues" evidence="2">
    <location>
        <begin position="440"/>
        <end position="458"/>
    </location>
</feature>
<organism evidence="4 6">
    <name type="scientific">Rhizophagus clarus</name>
    <dbReference type="NCBI Taxonomy" id="94130"/>
    <lineage>
        <taxon>Eukaryota</taxon>
        <taxon>Fungi</taxon>
        <taxon>Fungi incertae sedis</taxon>
        <taxon>Mucoromycota</taxon>
        <taxon>Glomeromycotina</taxon>
        <taxon>Glomeromycetes</taxon>
        <taxon>Glomerales</taxon>
        <taxon>Glomeraceae</taxon>
        <taxon>Rhizophagus</taxon>
    </lineage>
</organism>
<reference evidence="5" key="2">
    <citation type="submission" date="2019-10" db="EMBL/GenBank/DDBJ databases">
        <title>Conservation and host-specific expression of non-tandemly repeated heterogenous ribosome RNA gene in arbuscular mycorrhizal fungi.</title>
        <authorList>
            <person name="Maeda T."/>
            <person name="Kobayashi Y."/>
            <person name="Nakagawa T."/>
            <person name="Ezawa T."/>
            <person name="Yamaguchi K."/>
            <person name="Bino T."/>
            <person name="Nishimoto Y."/>
            <person name="Shigenobu S."/>
            <person name="Kawaguchi M."/>
        </authorList>
    </citation>
    <scope>NUCLEOTIDE SEQUENCE</scope>
    <source>
        <strain evidence="5">HR1</strain>
    </source>
</reference>
<feature type="region of interest" description="Disordered" evidence="2">
    <location>
        <begin position="421"/>
        <end position="458"/>
    </location>
</feature>
<dbReference type="Proteomes" id="UP000615446">
    <property type="component" value="Unassembled WGS sequence"/>
</dbReference>
<dbReference type="OrthoDB" id="194358at2759"/>
<keyword evidence="6" id="KW-1185">Reference proteome</keyword>
<gene>
    <name evidence="5" type="ORF">RCL2_002654900</name>
    <name evidence="3" type="ORF">RclHR1_02220025</name>
    <name evidence="4" type="ORF">RclHR1_06470012</name>
</gene>
<comment type="caution">
    <text evidence="4">The sequence shown here is derived from an EMBL/GenBank/DDBJ whole genome shotgun (WGS) entry which is preliminary data.</text>
</comment>